<name>J3MRY9_ORYBR</name>
<dbReference type="Proteomes" id="UP000006038">
    <property type="component" value="Chromosome 8"/>
</dbReference>
<proteinExistence type="predicted"/>
<dbReference type="HOGENOM" id="CLU_1565283_0_0_1"/>
<dbReference type="EnsemblPlants" id="OB08G18680.1">
    <property type="protein sequence ID" value="OB08G18680.1"/>
    <property type="gene ID" value="OB08G18680"/>
</dbReference>
<organism evidence="2">
    <name type="scientific">Oryza brachyantha</name>
    <name type="common">malo sina</name>
    <dbReference type="NCBI Taxonomy" id="4533"/>
    <lineage>
        <taxon>Eukaryota</taxon>
        <taxon>Viridiplantae</taxon>
        <taxon>Streptophyta</taxon>
        <taxon>Embryophyta</taxon>
        <taxon>Tracheophyta</taxon>
        <taxon>Spermatophyta</taxon>
        <taxon>Magnoliopsida</taxon>
        <taxon>Liliopsida</taxon>
        <taxon>Poales</taxon>
        <taxon>Poaceae</taxon>
        <taxon>BOP clade</taxon>
        <taxon>Oryzoideae</taxon>
        <taxon>Oryzeae</taxon>
        <taxon>Oryzinae</taxon>
        <taxon>Oryza</taxon>
    </lineage>
</organism>
<protein>
    <submittedName>
        <fullName evidence="2">Uncharacterized protein</fullName>
    </submittedName>
</protein>
<dbReference type="AlphaFoldDB" id="J3MRY9"/>
<keyword evidence="3" id="KW-1185">Reference proteome</keyword>
<sequence>MERVVRAYSGGTVSSDGKFDAINVNVLVFATGPRWAELCDPLCSRIGEISPTVMLRMEGRYDAGIGSREYFVMMPLSCEMEWSTGNHNKGETISGEFDTGTHIIGDHTTSSPISRDFDNGAPYSRDSDTTAPLAGVVGHENDDASMDVTPCGEPIVNAIINYMQNNGQGND</sequence>
<dbReference type="Gramene" id="OB08G18680.1">
    <property type="protein sequence ID" value="OB08G18680.1"/>
    <property type="gene ID" value="OB08G18680"/>
</dbReference>
<accession>J3MRY9</accession>
<reference evidence="2" key="2">
    <citation type="submission" date="2013-04" db="UniProtKB">
        <authorList>
            <consortium name="EnsemblPlants"/>
        </authorList>
    </citation>
    <scope>IDENTIFICATION</scope>
</reference>
<feature type="region of interest" description="Disordered" evidence="1">
    <location>
        <begin position="106"/>
        <end position="127"/>
    </location>
</feature>
<reference evidence="2" key="1">
    <citation type="journal article" date="2013" name="Nat. Commun.">
        <title>Whole-genome sequencing of Oryza brachyantha reveals mechanisms underlying Oryza genome evolution.</title>
        <authorList>
            <person name="Chen J."/>
            <person name="Huang Q."/>
            <person name="Gao D."/>
            <person name="Wang J."/>
            <person name="Lang Y."/>
            <person name="Liu T."/>
            <person name="Li B."/>
            <person name="Bai Z."/>
            <person name="Luis Goicoechea J."/>
            <person name="Liang C."/>
            <person name="Chen C."/>
            <person name="Zhang W."/>
            <person name="Sun S."/>
            <person name="Liao Y."/>
            <person name="Zhang X."/>
            <person name="Yang L."/>
            <person name="Song C."/>
            <person name="Wang M."/>
            <person name="Shi J."/>
            <person name="Liu G."/>
            <person name="Liu J."/>
            <person name="Zhou H."/>
            <person name="Zhou W."/>
            <person name="Yu Q."/>
            <person name="An N."/>
            <person name="Chen Y."/>
            <person name="Cai Q."/>
            <person name="Wang B."/>
            <person name="Liu B."/>
            <person name="Min J."/>
            <person name="Huang Y."/>
            <person name="Wu H."/>
            <person name="Li Z."/>
            <person name="Zhang Y."/>
            <person name="Yin Y."/>
            <person name="Song W."/>
            <person name="Jiang J."/>
            <person name="Jackson S.A."/>
            <person name="Wing R.A."/>
            <person name="Wang J."/>
            <person name="Chen M."/>
        </authorList>
    </citation>
    <scope>NUCLEOTIDE SEQUENCE [LARGE SCALE GENOMIC DNA]</scope>
    <source>
        <strain evidence="2">cv. IRGC 101232</strain>
    </source>
</reference>
<evidence type="ECO:0000313" key="3">
    <source>
        <dbReference type="Proteomes" id="UP000006038"/>
    </source>
</evidence>
<evidence type="ECO:0000313" key="2">
    <source>
        <dbReference type="EnsemblPlants" id="OB08G18680.1"/>
    </source>
</evidence>
<evidence type="ECO:0000256" key="1">
    <source>
        <dbReference type="SAM" id="MobiDB-lite"/>
    </source>
</evidence>